<comment type="caution">
    <text evidence="1">The sequence shown here is derived from an EMBL/GenBank/DDBJ whole genome shotgun (WGS) entry which is preliminary data.</text>
</comment>
<sequence>MRVTMTSTITGLIGVAAIAATTTAAKPRDSERPPVLRAVTQCRAVAEAAARLACFDRSVAALDEAETNKVVVVIDQQQVRETRRSLFGVSLPDAGLFGNGNALPQIETTLTSASVDDAGRWSFVLADGARWTQTDDYIIARRPRANDTVIIKRAALGSFRLSVGGQPGVKARRQN</sequence>
<organism evidence="1 2">
    <name type="scientific">Sphingomonas aurantiaca</name>
    <dbReference type="NCBI Taxonomy" id="185949"/>
    <lineage>
        <taxon>Bacteria</taxon>
        <taxon>Pseudomonadati</taxon>
        <taxon>Pseudomonadota</taxon>
        <taxon>Alphaproteobacteria</taxon>
        <taxon>Sphingomonadales</taxon>
        <taxon>Sphingomonadaceae</taxon>
        <taxon>Sphingomonas</taxon>
    </lineage>
</organism>
<proteinExistence type="predicted"/>
<accession>A0A2T5GGW8</accession>
<dbReference type="EMBL" id="QAOG01000008">
    <property type="protein sequence ID" value="PTQ58557.1"/>
    <property type="molecule type" value="Genomic_DNA"/>
</dbReference>
<name>A0A2T5GGW8_9SPHN</name>
<dbReference type="Proteomes" id="UP000244189">
    <property type="component" value="Unassembled WGS sequence"/>
</dbReference>
<dbReference type="AlphaFoldDB" id="A0A2T5GGW8"/>
<gene>
    <name evidence="1" type="ORF">C8J26_3862</name>
</gene>
<evidence type="ECO:0000313" key="2">
    <source>
        <dbReference type="Proteomes" id="UP000244189"/>
    </source>
</evidence>
<evidence type="ECO:0000313" key="1">
    <source>
        <dbReference type="EMBL" id="PTQ58557.1"/>
    </source>
</evidence>
<keyword evidence="2" id="KW-1185">Reference proteome</keyword>
<protein>
    <submittedName>
        <fullName evidence="1">Uncharacterized protein</fullName>
    </submittedName>
</protein>
<reference evidence="1 2" key="1">
    <citation type="submission" date="2018-04" db="EMBL/GenBank/DDBJ databases">
        <title>Genomic Encyclopedia of Type Strains, Phase III (KMG-III): the genomes of soil and plant-associated and newly described type strains.</title>
        <authorList>
            <person name="Whitman W."/>
        </authorList>
    </citation>
    <scope>NUCLEOTIDE SEQUENCE [LARGE SCALE GENOMIC DNA]</scope>
    <source>
        <strain evidence="1 2">MA101b</strain>
    </source>
</reference>